<evidence type="ECO:0000313" key="1">
    <source>
        <dbReference type="EMBL" id="CAE0255101.1"/>
    </source>
</evidence>
<proteinExistence type="predicted"/>
<dbReference type="PANTHER" id="PTHR28153">
    <property type="entry name" value="PROTEIN, PUTATIVE-RELATED"/>
    <property type="match status" value="1"/>
</dbReference>
<organism evidence="1">
    <name type="scientific">Palpitomonas bilix</name>
    <dbReference type="NCBI Taxonomy" id="652834"/>
    <lineage>
        <taxon>Eukaryota</taxon>
        <taxon>Eukaryota incertae sedis</taxon>
    </lineage>
</organism>
<accession>A0A7S3DEB6</accession>
<dbReference type="InterPro" id="IPR018626">
    <property type="entry name" value="LCHN/Anr2"/>
</dbReference>
<dbReference type="PANTHER" id="PTHR28153:SF1">
    <property type="entry name" value="DUF4484 DOMAIN-CONTAINING PROTEIN"/>
    <property type="match status" value="1"/>
</dbReference>
<reference evidence="1" key="1">
    <citation type="submission" date="2021-01" db="EMBL/GenBank/DDBJ databases">
        <authorList>
            <person name="Corre E."/>
            <person name="Pelletier E."/>
            <person name="Niang G."/>
            <person name="Scheremetjew M."/>
            <person name="Finn R."/>
            <person name="Kale V."/>
            <person name="Holt S."/>
            <person name="Cochrane G."/>
            <person name="Meng A."/>
            <person name="Brown T."/>
            <person name="Cohen L."/>
        </authorList>
    </citation>
    <scope>NUCLEOTIDE SEQUENCE</scope>
    <source>
        <strain evidence="1">NIES-2562</strain>
    </source>
</reference>
<protein>
    <submittedName>
        <fullName evidence="1">Uncharacterized protein</fullName>
    </submittedName>
</protein>
<dbReference type="Pfam" id="PF09804">
    <property type="entry name" value="DENND11"/>
    <property type="match status" value="1"/>
</dbReference>
<gene>
    <name evidence="1" type="ORF">PBIL07802_LOCUS17353</name>
</gene>
<name>A0A7S3DEB6_9EUKA</name>
<dbReference type="AlphaFoldDB" id="A0A7S3DEB6"/>
<dbReference type="InterPro" id="IPR053056">
    <property type="entry name" value="Lipid_Metab_Assoc_Protein"/>
</dbReference>
<dbReference type="GO" id="GO:0005811">
    <property type="term" value="C:lipid droplet"/>
    <property type="evidence" value="ECO:0007669"/>
    <property type="project" value="TreeGrafter"/>
</dbReference>
<sequence length="366" mass="40720">MANKIAPFRKSIVAASLQSLLPEKENHPCGGFSVRFDIHDGPTLEAHWPGKESRGFFEGIEFCCLCSGFHLIDTDVVTFIWKDFVGVAVFVNTRTDNISERRARMRAIGCLFLPSSTTITNWRYLFYSAARALNEGVPLPNRWEEVKHRLESEVKAVSSACCERPLARKFENSVIQSAGLAETVIGTLLFLEHHVLDVFGGFARRRNILLYSPPPVFCTTAIGCLLTCVWAQVGIPESTTLNCFVVGLCDLDRLASLRKGSEASLGVTCDAALFELRKGADIFFQKNRMFSPTNEPPLVHTKHYRTALEKSVAAARMKKNPKVEEILPFLHLIEACAILASGRAKQVDTHFGIIDVHNPPNRCTIL</sequence>
<dbReference type="EMBL" id="HBIB01026789">
    <property type="protein sequence ID" value="CAE0255101.1"/>
    <property type="molecule type" value="Transcribed_RNA"/>
</dbReference>